<dbReference type="InterPro" id="IPR006480">
    <property type="entry name" value="Phage_holin_4_1"/>
</dbReference>
<dbReference type="Proteomes" id="UP000275076">
    <property type="component" value="Unassembled WGS sequence"/>
</dbReference>
<comment type="subcellular location">
    <subcellularLocation>
        <location evidence="1">Membrane</location>
        <topology evidence="1">Multi-pass membrane protein</topology>
    </subcellularLocation>
</comment>
<dbReference type="Pfam" id="PF05105">
    <property type="entry name" value="Phage_holin_4_1"/>
    <property type="match status" value="1"/>
</dbReference>
<evidence type="ECO:0000313" key="7">
    <source>
        <dbReference type="EMBL" id="RSL32679.1"/>
    </source>
</evidence>
<proteinExistence type="inferred from homology"/>
<comment type="similarity">
    <text evidence="5">Belongs to the bacteriophage holin family. Cp-1 holin subfamily.</text>
</comment>
<gene>
    <name evidence="7" type="ORF">D7Z54_14615</name>
</gene>
<keyword evidence="4 6" id="KW-0472">Membrane</keyword>
<evidence type="ECO:0000256" key="4">
    <source>
        <dbReference type="ARBA" id="ARBA00023136"/>
    </source>
</evidence>
<comment type="caution">
    <text evidence="7">The sequence shown here is derived from an EMBL/GenBank/DDBJ whole genome shotgun (WGS) entry which is preliminary data.</text>
</comment>
<dbReference type="EMBL" id="RBVX01000013">
    <property type="protein sequence ID" value="RSL32679.1"/>
    <property type="molecule type" value="Genomic_DNA"/>
</dbReference>
<keyword evidence="2 6" id="KW-0812">Transmembrane</keyword>
<dbReference type="NCBIfam" id="TIGR01593">
    <property type="entry name" value="holin_tox_secr"/>
    <property type="match status" value="1"/>
</dbReference>
<accession>A0A3R9QKD0</accession>
<dbReference type="OrthoDB" id="88184at2"/>
<dbReference type="RefSeq" id="WP_125556599.1">
    <property type="nucleotide sequence ID" value="NZ_RBVX01000013.1"/>
</dbReference>
<feature type="transmembrane region" description="Helical" evidence="6">
    <location>
        <begin position="20"/>
        <end position="46"/>
    </location>
</feature>
<reference evidence="7 8" key="1">
    <citation type="submission" date="2018-10" db="EMBL/GenBank/DDBJ databases">
        <title>Draft genome sequence of Bacillus salarius IM0101, isolated from a hypersaline soil in Inner Mongolia, China.</title>
        <authorList>
            <person name="Yamprayoonswat W."/>
            <person name="Boonvisut S."/>
            <person name="Jumpathong W."/>
            <person name="Sittihan S."/>
            <person name="Ruangsuj P."/>
            <person name="Wanthongcharoen S."/>
            <person name="Thongpramul N."/>
            <person name="Pimmason S."/>
            <person name="Yu B."/>
            <person name="Yasawong M."/>
        </authorList>
    </citation>
    <scope>NUCLEOTIDE SEQUENCE [LARGE SCALE GENOMIC DNA]</scope>
    <source>
        <strain evidence="7 8">IM0101</strain>
    </source>
</reference>
<feature type="transmembrane region" description="Helical" evidence="6">
    <location>
        <begin position="90"/>
        <end position="110"/>
    </location>
</feature>
<dbReference type="GO" id="GO:0016020">
    <property type="term" value="C:membrane"/>
    <property type="evidence" value="ECO:0007669"/>
    <property type="project" value="UniProtKB-SubCell"/>
</dbReference>
<feature type="transmembrane region" description="Helical" evidence="6">
    <location>
        <begin position="67"/>
        <end position="84"/>
    </location>
</feature>
<name>A0A3R9QKD0_9BACI</name>
<keyword evidence="3 6" id="KW-1133">Transmembrane helix</keyword>
<evidence type="ECO:0000256" key="6">
    <source>
        <dbReference type="SAM" id="Phobius"/>
    </source>
</evidence>
<protein>
    <submittedName>
        <fullName evidence="7">Holin</fullName>
    </submittedName>
</protein>
<evidence type="ECO:0000256" key="2">
    <source>
        <dbReference type="ARBA" id="ARBA00022692"/>
    </source>
</evidence>
<dbReference type="AlphaFoldDB" id="A0A3R9QKD0"/>
<sequence>MDMAINYAKGLTAAASVVFSYLFGGWTVLLGALMFFVTFDYISGVVAAGYEQKLNARVGFWGIPKKVMIFGLVAVAHIIDVVYIDQVGEPLAVGELQVSVMAATIIYYLVNEFISISENLGRLGMPIPRPLKKAIEIFKDDNYHNEDKGVK</sequence>
<organism evidence="7 8">
    <name type="scientific">Salibacterium salarium</name>
    <dbReference type="NCBI Taxonomy" id="284579"/>
    <lineage>
        <taxon>Bacteria</taxon>
        <taxon>Bacillati</taxon>
        <taxon>Bacillota</taxon>
        <taxon>Bacilli</taxon>
        <taxon>Bacillales</taxon>
        <taxon>Bacillaceae</taxon>
    </lineage>
</organism>
<keyword evidence="8" id="KW-1185">Reference proteome</keyword>
<evidence type="ECO:0000256" key="5">
    <source>
        <dbReference type="ARBA" id="ARBA00023600"/>
    </source>
</evidence>
<evidence type="ECO:0000256" key="3">
    <source>
        <dbReference type="ARBA" id="ARBA00022989"/>
    </source>
</evidence>
<evidence type="ECO:0000256" key="1">
    <source>
        <dbReference type="ARBA" id="ARBA00004141"/>
    </source>
</evidence>
<evidence type="ECO:0000313" key="8">
    <source>
        <dbReference type="Proteomes" id="UP000275076"/>
    </source>
</evidence>